<organism evidence="1 2">
    <name type="scientific">Leptospira tipperaryensis</name>
    <dbReference type="NCBI Taxonomy" id="2564040"/>
    <lineage>
        <taxon>Bacteria</taxon>
        <taxon>Pseudomonadati</taxon>
        <taxon>Spirochaetota</taxon>
        <taxon>Spirochaetia</taxon>
        <taxon>Leptospirales</taxon>
        <taxon>Leptospiraceae</taxon>
        <taxon>Leptospira</taxon>
    </lineage>
</organism>
<name>A0A1D7UUV3_9LEPT</name>
<protein>
    <submittedName>
        <fullName evidence="1">Uncharacterized protein</fullName>
    </submittedName>
</protein>
<dbReference type="OrthoDB" id="345752at2"/>
<dbReference type="Proteomes" id="UP000094197">
    <property type="component" value="Chromosome 1"/>
</dbReference>
<proteinExistence type="predicted"/>
<evidence type="ECO:0000313" key="2">
    <source>
        <dbReference type="Proteomes" id="UP000094197"/>
    </source>
</evidence>
<gene>
    <name evidence="1" type="ORF">A0128_05360</name>
</gene>
<keyword evidence="2" id="KW-1185">Reference proteome</keyword>
<reference evidence="1 2" key="1">
    <citation type="submission" date="2016-04" db="EMBL/GenBank/DDBJ databases">
        <title>Complete genome seqeunce of Leptospira alstonii serovar Room22.</title>
        <authorList>
            <person name="Nally J.E."/>
            <person name="Bayles D.O."/>
            <person name="Hurley D."/>
            <person name="Fanning S."/>
            <person name="McMahon B.J."/>
            <person name="Arent Z."/>
        </authorList>
    </citation>
    <scope>NUCLEOTIDE SEQUENCE [LARGE SCALE GENOMIC DNA]</scope>
    <source>
        <strain evidence="1 2">GWTS #1</strain>
    </source>
</reference>
<evidence type="ECO:0000313" key="1">
    <source>
        <dbReference type="EMBL" id="AOP33323.1"/>
    </source>
</evidence>
<accession>A0A1D7UUV3</accession>
<dbReference type="KEGG" id="laj:A0128_05360"/>
<dbReference type="AlphaFoldDB" id="A0A1D7UUV3"/>
<sequence>MHTNQNSKQWIVFISFLWMSCSPESQNKDDAANTLSLAFAQTLFSTNQNPTSLLISDFKPPIQTALRFGCM</sequence>
<dbReference type="RefSeq" id="WP_069606563.1">
    <property type="nucleotide sequence ID" value="NZ_CP015217.1"/>
</dbReference>
<dbReference type="EMBL" id="CP015217">
    <property type="protein sequence ID" value="AOP33323.1"/>
    <property type="molecule type" value="Genomic_DNA"/>
</dbReference>